<evidence type="ECO:0000256" key="3">
    <source>
        <dbReference type="ARBA" id="ARBA00022741"/>
    </source>
</evidence>
<feature type="compositionally biased region" description="Low complexity" evidence="10">
    <location>
        <begin position="75"/>
        <end position="95"/>
    </location>
</feature>
<dbReference type="SMART" id="SM00220">
    <property type="entry name" value="S_TKc"/>
    <property type="match status" value="1"/>
</dbReference>
<feature type="domain" description="Protein kinase" evidence="11">
    <location>
        <begin position="106"/>
        <end position="392"/>
    </location>
</feature>
<dbReference type="GO" id="GO:0004674">
    <property type="term" value="F:protein serine/threonine kinase activity"/>
    <property type="evidence" value="ECO:0007669"/>
    <property type="project" value="UniProtKB-KW"/>
</dbReference>
<keyword evidence="2" id="KW-0808">Transferase</keyword>
<dbReference type="InterPro" id="IPR008271">
    <property type="entry name" value="Ser/Thr_kinase_AS"/>
</dbReference>
<evidence type="ECO:0000256" key="4">
    <source>
        <dbReference type="ARBA" id="ARBA00022777"/>
    </source>
</evidence>
<feature type="cross-link" description="Glycyl lysine isopeptide (Lys-Gly) (interchain with G-Cter in SUMO2)" evidence="8">
    <location>
        <position position="253"/>
    </location>
</feature>
<feature type="region of interest" description="Disordered" evidence="10">
    <location>
        <begin position="42"/>
        <end position="62"/>
    </location>
</feature>
<evidence type="ECO:0000256" key="7">
    <source>
        <dbReference type="PIRSR" id="PIRSR630616-2"/>
    </source>
</evidence>
<reference evidence="12 13" key="1">
    <citation type="submission" date="2016-07" db="EMBL/GenBank/DDBJ databases">
        <title>Pervasive Adenine N6-methylation of Active Genes in Fungi.</title>
        <authorList>
            <consortium name="DOE Joint Genome Institute"/>
            <person name="Mondo S.J."/>
            <person name="Dannebaum R.O."/>
            <person name="Kuo R.C."/>
            <person name="Labutti K."/>
            <person name="Haridas S."/>
            <person name="Kuo A."/>
            <person name="Salamov A."/>
            <person name="Ahrendt S.R."/>
            <person name="Lipzen A."/>
            <person name="Sullivan W."/>
            <person name="Andreopoulos W.B."/>
            <person name="Clum A."/>
            <person name="Lindquist E."/>
            <person name="Daum C."/>
            <person name="Ramamoorthy G.K."/>
            <person name="Gryganskyi A."/>
            <person name="Culley D."/>
            <person name="Magnuson J.K."/>
            <person name="James T.Y."/>
            <person name="O'Malley M.A."/>
            <person name="Stajich J.E."/>
            <person name="Spatafora J.W."/>
            <person name="Visel A."/>
            <person name="Grigoriev I.V."/>
        </authorList>
    </citation>
    <scope>NUCLEOTIDE SEQUENCE [LARGE SCALE GENOMIC DNA]</scope>
    <source>
        <strain evidence="12 13">PL171</strain>
    </source>
</reference>
<keyword evidence="13" id="KW-1185">Reference proteome</keyword>
<feature type="region of interest" description="Disordered" evidence="10">
    <location>
        <begin position="74"/>
        <end position="95"/>
    </location>
</feature>
<evidence type="ECO:0000256" key="9">
    <source>
        <dbReference type="PROSITE-ProRule" id="PRU10141"/>
    </source>
</evidence>
<feature type="binding site" evidence="7 9">
    <location>
        <position position="137"/>
    </location>
    <ligand>
        <name>ATP</name>
        <dbReference type="ChEBI" id="CHEBI:30616"/>
    </ligand>
</feature>
<feature type="binding site" evidence="7">
    <location>
        <begin position="255"/>
        <end position="256"/>
    </location>
    <ligand>
        <name>ATP</name>
        <dbReference type="ChEBI" id="CHEBI:30616"/>
    </ligand>
</feature>
<dbReference type="PROSITE" id="PS50011">
    <property type="entry name" value="PROTEIN_KINASE_DOM"/>
    <property type="match status" value="1"/>
</dbReference>
<dbReference type="AlphaFoldDB" id="A0A1Y2HZS8"/>
<keyword evidence="4 12" id="KW-0418">Kinase</keyword>
<feature type="compositionally biased region" description="Low complexity" evidence="10">
    <location>
        <begin position="200"/>
        <end position="218"/>
    </location>
</feature>
<dbReference type="Gene3D" id="1.10.510.10">
    <property type="entry name" value="Transferase(Phosphotransferase) domain 1"/>
    <property type="match status" value="1"/>
</dbReference>
<keyword evidence="1" id="KW-0723">Serine/threonine-protein kinase</keyword>
<keyword evidence="5 7" id="KW-0067">ATP-binding</keyword>
<evidence type="ECO:0000313" key="13">
    <source>
        <dbReference type="Proteomes" id="UP000193411"/>
    </source>
</evidence>
<dbReference type="InterPro" id="IPR030616">
    <property type="entry name" value="Aur-like"/>
</dbReference>
<feature type="active site" description="Proton acceptor" evidence="6">
    <location>
        <position position="251"/>
    </location>
</feature>
<protein>
    <submittedName>
        <fullName evidence="12">Kinase-like domain-containing protein</fullName>
    </submittedName>
</protein>
<dbReference type="STRING" id="765915.A0A1Y2HZS8"/>
<dbReference type="InterPro" id="IPR017441">
    <property type="entry name" value="Protein_kinase_ATP_BS"/>
</dbReference>
<accession>A0A1Y2HZS8</accession>
<dbReference type="InterPro" id="IPR000719">
    <property type="entry name" value="Prot_kinase_dom"/>
</dbReference>
<sequence length="673" mass="72143">MQVWPPLPISNSHLVFHNYYCHSSVARHHDIDLDRRRLEPVPPTHCHHHHHSASCEPSPPRSRLPLASTLVQLVSGPRPSTNSPSSPSTPSTMTVSLLPGQSVSQYEVVNELGSGAFATVYTCIDKRNPHGPHLALKVISKRDLDADQLKLTKLEVDIHANLPSHPHLVGLKEWFEDASALYLVMDRCDYGDLYDLVAASSSPSSKKSPLSSSSSPSPTRRGLPDAITHRYLTQMTQALDTCHKHGVYHRDLKPENMLLAGPLDRQGYPMSAKLADFGLATRDPFSTELGLGTRSYLAPECLDESIDGYASAPADVFALALVALQLSHPGVRLWKATVADDREWAAWVRAVNEQQSHSASASSRRYQPPHMVRMMHRHAPTSSSAMSVDPVASVRSDISDMDFAAVMGHHEDDLVDDEDMYREYHESDEDEDHHDDEHDEHMHYRHPAATIPVPKLAPVQPTKPAAVAGGLPLAGIAPHLAPVPSAIPNYIPPHLAGFTKPHGSSSVKPSPIALAAAAGASAPRPAWTVGLTKMAPTTTTSSASAVAPGSSPAFGTPHSAMVDWSEYDDDDDDDDLAGTAASSLSLFMSSAMHGGAGHFPPTKAQAVPAPKAPSPITTPLAQAAVHDSAVALSLASTDGKTSPVLDADGKVRQESLDSAIGVSLTQGMSRLRV</sequence>
<keyword evidence="3 7" id="KW-0547">Nucleotide-binding</keyword>
<evidence type="ECO:0000313" key="12">
    <source>
        <dbReference type="EMBL" id="ORZ40108.1"/>
    </source>
</evidence>
<comment type="caution">
    <text evidence="12">The sequence shown here is derived from an EMBL/GenBank/DDBJ whole genome shotgun (WGS) entry which is preliminary data.</text>
</comment>
<dbReference type="Proteomes" id="UP000193411">
    <property type="component" value="Unassembled WGS sequence"/>
</dbReference>
<feature type="region of interest" description="Disordered" evidence="10">
    <location>
        <begin position="200"/>
        <end position="224"/>
    </location>
</feature>
<evidence type="ECO:0000256" key="5">
    <source>
        <dbReference type="ARBA" id="ARBA00022840"/>
    </source>
</evidence>
<proteinExistence type="predicted"/>
<evidence type="ECO:0000256" key="8">
    <source>
        <dbReference type="PIRSR" id="PIRSR630616-3"/>
    </source>
</evidence>
<dbReference type="PROSITE" id="PS00107">
    <property type="entry name" value="PROTEIN_KINASE_ATP"/>
    <property type="match status" value="1"/>
</dbReference>
<feature type="binding site" evidence="7">
    <location>
        <position position="276"/>
    </location>
    <ligand>
        <name>ATP</name>
        <dbReference type="ChEBI" id="CHEBI:30616"/>
    </ligand>
</feature>
<dbReference type="PROSITE" id="PS00108">
    <property type="entry name" value="PROTEIN_KINASE_ST"/>
    <property type="match status" value="1"/>
</dbReference>
<name>A0A1Y2HZS8_9FUNG</name>
<dbReference type="SUPFAM" id="SSF56112">
    <property type="entry name" value="Protein kinase-like (PK-like)"/>
    <property type="match status" value="1"/>
</dbReference>
<evidence type="ECO:0000256" key="6">
    <source>
        <dbReference type="PIRSR" id="PIRSR630616-1"/>
    </source>
</evidence>
<dbReference type="GO" id="GO:0005524">
    <property type="term" value="F:ATP binding"/>
    <property type="evidence" value="ECO:0007669"/>
    <property type="project" value="UniProtKB-UniRule"/>
</dbReference>
<evidence type="ECO:0000259" key="11">
    <source>
        <dbReference type="PROSITE" id="PS50011"/>
    </source>
</evidence>
<dbReference type="PANTHER" id="PTHR24350">
    <property type="entry name" value="SERINE/THREONINE-PROTEIN KINASE IAL-RELATED"/>
    <property type="match status" value="1"/>
</dbReference>
<dbReference type="OrthoDB" id="541276at2759"/>
<dbReference type="InterPro" id="IPR011009">
    <property type="entry name" value="Kinase-like_dom_sf"/>
</dbReference>
<dbReference type="EMBL" id="MCFL01000004">
    <property type="protein sequence ID" value="ORZ40108.1"/>
    <property type="molecule type" value="Genomic_DNA"/>
</dbReference>
<evidence type="ECO:0000256" key="10">
    <source>
        <dbReference type="SAM" id="MobiDB-lite"/>
    </source>
</evidence>
<evidence type="ECO:0000256" key="1">
    <source>
        <dbReference type="ARBA" id="ARBA00022527"/>
    </source>
</evidence>
<gene>
    <name evidence="12" type="ORF">BCR44DRAFT_1221905</name>
</gene>
<dbReference type="Pfam" id="PF00069">
    <property type="entry name" value="Pkinase"/>
    <property type="match status" value="1"/>
</dbReference>
<organism evidence="12 13">
    <name type="scientific">Catenaria anguillulae PL171</name>
    <dbReference type="NCBI Taxonomy" id="765915"/>
    <lineage>
        <taxon>Eukaryota</taxon>
        <taxon>Fungi</taxon>
        <taxon>Fungi incertae sedis</taxon>
        <taxon>Blastocladiomycota</taxon>
        <taxon>Blastocladiomycetes</taxon>
        <taxon>Blastocladiales</taxon>
        <taxon>Catenariaceae</taxon>
        <taxon>Catenaria</taxon>
    </lineage>
</organism>
<evidence type="ECO:0000256" key="2">
    <source>
        <dbReference type="ARBA" id="ARBA00022679"/>
    </source>
</evidence>